<comment type="pathway">
    <text evidence="2">One-carbon metabolism; tetrahydrofolate interconversion.</text>
</comment>
<keyword evidence="7" id="KW-0560">Oxidoreductase</keyword>
<sequence>MSDFSEALRERPLVGDGAMGTMLHAAGNSLDRALPELNLSKPDAVSTVHDSYIDAGVDLILTNTFGAGRLRLAEHGYAGDVAAINHAGVQLARRAAAAVDRRIFVGGSVAPAVSASQRSWVSAEQRSAAMREQIVALSESDVDLLVFETFGYLDELIEAIRIATELTDLPVLAQATFTADGRTPGGETTHEVATALAGLPVAVIGANCTVGPQRMLGVVEELRQATSLPISAQPNAGLPRRIGGRRFEYNIDHEYLVRYALRCVDAGASIIGGCCGTTPAQLRKVVAAVSERPGRPAPTVRPRPAVPDLFAQQLSRGFVVAAEIAPPIGGTTQEATELAGQLRSAGADLVLVAAPRDPRAHLAPTSLALHLQQEIGLETITTVTTWDKTIMSLQADLLGAHAFGTRTVVCETGNPPLRGEYPNADGIWEVDSVGLIGLMAELNTGRDCNGLSMATKTSFKIGARCNPGAEDLEAEIARTRAKIAAGAQFLITRPVYELEGLRRMRRELADDGIPVFLTVAPLGGYAEAEYLAYEVPDVTIPPKTLSDLEAAGPHDRETAAGLAGDLLNEAKSLADGVVVVIGGDHEIWRGLLTTAGRQRP</sequence>
<dbReference type="SUPFAM" id="SSF82282">
    <property type="entry name" value="Homocysteine S-methyltransferase"/>
    <property type="match status" value="1"/>
</dbReference>
<dbReference type="PROSITE" id="PS50970">
    <property type="entry name" value="HCY"/>
    <property type="match status" value="1"/>
</dbReference>
<protein>
    <submittedName>
        <fullName evidence="10">5-methyltetrahydrofolate--homocysteine methyltransferase</fullName>
        <ecNumber evidence="10">2.1.1.13</ecNumber>
    </submittedName>
</protein>
<dbReference type="NCBIfam" id="NF006396">
    <property type="entry name" value="PRK08645.1"/>
    <property type="match status" value="1"/>
</dbReference>
<dbReference type="PANTHER" id="PTHR11103">
    <property type="entry name" value="SLR1189 PROTEIN"/>
    <property type="match status" value="1"/>
</dbReference>
<dbReference type="InterPro" id="IPR003171">
    <property type="entry name" value="Mehydrof_redctse-like"/>
</dbReference>
<evidence type="ECO:0000313" key="11">
    <source>
        <dbReference type="Proteomes" id="UP000254945"/>
    </source>
</evidence>
<dbReference type="InterPro" id="IPR029041">
    <property type="entry name" value="FAD-linked_oxidoreductase-like"/>
</dbReference>
<proteinExistence type="predicted"/>
<dbReference type="GO" id="GO:0004489">
    <property type="term" value="F:methylenetetrahydrofolate reductase [NAD(P)H] activity"/>
    <property type="evidence" value="ECO:0007669"/>
    <property type="project" value="InterPro"/>
</dbReference>
<dbReference type="AlphaFoldDB" id="A0A378W672"/>
<name>A0A378W672_9MYCO</name>
<dbReference type="RefSeq" id="WP_051752621.1">
    <property type="nucleotide sequence ID" value="NZ_CP081000.1"/>
</dbReference>
<evidence type="ECO:0000259" key="9">
    <source>
        <dbReference type="PROSITE" id="PS50970"/>
    </source>
</evidence>
<dbReference type="PANTHER" id="PTHR11103:SF18">
    <property type="entry name" value="SLR1189 PROTEIN"/>
    <property type="match status" value="1"/>
</dbReference>
<feature type="binding site" evidence="8">
    <location>
        <position position="275"/>
    </location>
    <ligand>
        <name>Zn(2+)</name>
        <dbReference type="ChEBI" id="CHEBI:29105"/>
    </ligand>
</feature>
<keyword evidence="8" id="KW-0479">Metal-binding</keyword>
<gene>
    <name evidence="10" type="primary">metH_2</name>
    <name evidence="10" type="ORF">NCTC4524_04476</name>
</gene>
<accession>A0A378W672</accession>
<keyword evidence="5 8" id="KW-0808">Transferase</keyword>
<feature type="domain" description="Hcy-binding" evidence="9">
    <location>
        <begin position="1"/>
        <end position="289"/>
    </location>
</feature>
<comment type="cofactor">
    <cofactor evidence="8">
        <name>Zn(2+)</name>
        <dbReference type="ChEBI" id="CHEBI:29105"/>
    </cofactor>
</comment>
<evidence type="ECO:0000256" key="7">
    <source>
        <dbReference type="ARBA" id="ARBA00023002"/>
    </source>
</evidence>
<dbReference type="SUPFAM" id="SSF51730">
    <property type="entry name" value="FAD-linked oxidoreductase"/>
    <property type="match status" value="1"/>
</dbReference>
<keyword evidence="4" id="KW-0285">Flavoprotein</keyword>
<dbReference type="Gene3D" id="3.20.20.220">
    <property type="match status" value="1"/>
</dbReference>
<evidence type="ECO:0000256" key="2">
    <source>
        <dbReference type="ARBA" id="ARBA00004777"/>
    </source>
</evidence>
<dbReference type="GO" id="GO:0035999">
    <property type="term" value="P:tetrahydrofolate interconversion"/>
    <property type="evidence" value="ECO:0007669"/>
    <property type="project" value="UniProtKB-UniPathway"/>
</dbReference>
<evidence type="ECO:0000256" key="4">
    <source>
        <dbReference type="ARBA" id="ARBA00022630"/>
    </source>
</evidence>
<evidence type="ECO:0000256" key="6">
    <source>
        <dbReference type="ARBA" id="ARBA00022827"/>
    </source>
</evidence>
<dbReference type="UniPathway" id="UPA00193"/>
<keyword evidence="3 8" id="KW-0489">Methyltransferase</keyword>
<dbReference type="GO" id="GO:0046872">
    <property type="term" value="F:metal ion binding"/>
    <property type="evidence" value="ECO:0007669"/>
    <property type="project" value="UniProtKB-KW"/>
</dbReference>
<comment type="cofactor">
    <cofactor evidence="1">
        <name>FAD</name>
        <dbReference type="ChEBI" id="CHEBI:57692"/>
    </cofactor>
</comment>
<dbReference type="InterPro" id="IPR003726">
    <property type="entry name" value="HCY_dom"/>
</dbReference>
<dbReference type="Pfam" id="PF02574">
    <property type="entry name" value="S-methyl_trans"/>
    <property type="match status" value="1"/>
</dbReference>
<dbReference type="Proteomes" id="UP000254945">
    <property type="component" value="Unassembled WGS sequence"/>
</dbReference>
<feature type="binding site" evidence="8">
    <location>
        <position position="208"/>
    </location>
    <ligand>
        <name>Zn(2+)</name>
        <dbReference type="ChEBI" id="CHEBI:29105"/>
    </ligand>
</feature>
<dbReference type="Gene3D" id="3.20.20.330">
    <property type="entry name" value="Homocysteine-binding-like domain"/>
    <property type="match status" value="1"/>
</dbReference>
<evidence type="ECO:0000256" key="8">
    <source>
        <dbReference type="PROSITE-ProRule" id="PRU00333"/>
    </source>
</evidence>
<evidence type="ECO:0000256" key="1">
    <source>
        <dbReference type="ARBA" id="ARBA00001974"/>
    </source>
</evidence>
<keyword evidence="6" id="KW-0274">FAD</keyword>
<reference evidence="10 11" key="1">
    <citation type="submission" date="2018-06" db="EMBL/GenBank/DDBJ databases">
        <authorList>
            <consortium name="Pathogen Informatics"/>
            <person name="Doyle S."/>
        </authorList>
    </citation>
    <scope>NUCLEOTIDE SEQUENCE [LARGE SCALE GENOMIC DNA]</scope>
    <source>
        <strain evidence="10 11">NCTC4524</strain>
    </source>
</reference>
<evidence type="ECO:0000256" key="5">
    <source>
        <dbReference type="ARBA" id="ARBA00022679"/>
    </source>
</evidence>
<dbReference type="EMBL" id="UGQQ01000002">
    <property type="protein sequence ID" value="SUA28496.1"/>
    <property type="molecule type" value="Genomic_DNA"/>
</dbReference>
<dbReference type="GO" id="GO:0032259">
    <property type="term" value="P:methylation"/>
    <property type="evidence" value="ECO:0007669"/>
    <property type="project" value="UniProtKB-KW"/>
</dbReference>
<evidence type="ECO:0000313" key="10">
    <source>
        <dbReference type="EMBL" id="SUA28496.1"/>
    </source>
</evidence>
<keyword evidence="8" id="KW-0862">Zinc</keyword>
<dbReference type="EC" id="2.1.1.13" evidence="10"/>
<evidence type="ECO:0000256" key="3">
    <source>
        <dbReference type="ARBA" id="ARBA00022603"/>
    </source>
</evidence>
<dbReference type="InterPro" id="IPR036589">
    <property type="entry name" value="HCY_dom_sf"/>
</dbReference>
<dbReference type="Pfam" id="PF02219">
    <property type="entry name" value="MTHFR"/>
    <property type="match status" value="1"/>
</dbReference>
<organism evidence="10 11">
    <name type="scientific">Mycolicibacterium senegalense</name>
    <dbReference type="NCBI Taxonomy" id="1796"/>
    <lineage>
        <taxon>Bacteria</taxon>
        <taxon>Bacillati</taxon>
        <taxon>Actinomycetota</taxon>
        <taxon>Actinomycetes</taxon>
        <taxon>Mycobacteriales</taxon>
        <taxon>Mycobacteriaceae</taxon>
        <taxon>Mycolicibacterium</taxon>
    </lineage>
</organism>
<feature type="binding site" evidence="8">
    <location>
        <position position="274"/>
    </location>
    <ligand>
        <name>Zn(2+)</name>
        <dbReference type="ChEBI" id="CHEBI:29105"/>
    </ligand>
</feature>
<dbReference type="GO" id="GO:0008705">
    <property type="term" value="F:methionine synthase activity"/>
    <property type="evidence" value="ECO:0007669"/>
    <property type="project" value="UniProtKB-EC"/>
</dbReference>